<dbReference type="PATRIC" id="fig|442.7.peg.2422"/>
<evidence type="ECO:0000313" key="2">
    <source>
        <dbReference type="Proteomes" id="UP000075573"/>
    </source>
</evidence>
<accession>A0A149R1Q5</accession>
<gene>
    <name evidence="1" type="ORF">AD929_00700</name>
</gene>
<dbReference type="AlphaFoldDB" id="A0A149R1Q5"/>
<protein>
    <submittedName>
        <fullName evidence="1">Uncharacterized protein</fullName>
    </submittedName>
</protein>
<dbReference type="RefSeq" id="WP_062493527.1">
    <property type="nucleotide sequence ID" value="NZ_LHZB01000058.1"/>
</dbReference>
<proteinExistence type="predicted"/>
<organism evidence="1 2">
    <name type="scientific">Gluconobacter potus</name>
    <dbReference type="NCBI Taxonomy" id="2724927"/>
    <lineage>
        <taxon>Bacteria</taxon>
        <taxon>Pseudomonadati</taxon>
        <taxon>Pseudomonadota</taxon>
        <taxon>Alphaproteobacteria</taxon>
        <taxon>Acetobacterales</taxon>
        <taxon>Acetobacteraceae</taxon>
        <taxon>Gluconobacter</taxon>
    </lineage>
</organism>
<evidence type="ECO:0000313" key="1">
    <source>
        <dbReference type="EMBL" id="KXV03498.1"/>
    </source>
</evidence>
<sequence length="113" mass="12424">MSQTDQTTISKVLCGVTVEIFTYPNGEALLRTVDTYPVNGNDWHGPYKDAACAEADFVDRNAPPVITPEDLRRGRLNGTIAQTRDGAEMMLTMDRWTGGSCLTSFIVRPEGQV</sequence>
<name>A0A149R1Q5_9PROT</name>
<reference evidence="1 2" key="1">
    <citation type="submission" date="2015-06" db="EMBL/GenBank/DDBJ databases">
        <title>Improved classification and identification of acetic acid bacteria using matrix-assisted laser desorption/ionization time-of-flight mass spectrometry; Gluconobacter nephelii and Gluconobacter uchimurae are later heterotypic synonyms of Gluconobacter japonicus and Gluconobacter oxydans, respectively.</title>
        <authorList>
            <person name="Li L."/>
            <person name="Cleenwerck I."/>
            <person name="De Vuyst L."/>
            <person name="Vandamme P."/>
        </authorList>
    </citation>
    <scope>NUCLEOTIDE SEQUENCE [LARGE SCALE GENOMIC DNA]</scope>
    <source>
        <strain evidence="1 2">LMG 1764</strain>
    </source>
</reference>
<dbReference type="EMBL" id="LHZB01000058">
    <property type="protein sequence ID" value="KXV03498.1"/>
    <property type="molecule type" value="Genomic_DNA"/>
</dbReference>
<comment type="caution">
    <text evidence="1">The sequence shown here is derived from an EMBL/GenBank/DDBJ whole genome shotgun (WGS) entry which is preliminary data.</text>
</comment>
<dbReference type="Proteomes" id="UP000075573">
    <property type="component" value="Unassembled WGS sequence"/>
</dbReference>